<dbReference type="PIRSF" id="PIRSF036540">
    <property type="entry name" value="UCP036540_AIR"/>
    <property type="match status" value="1"/>
</dbReference>
<dbReference type="NCBIfam" id="TIGR04049">
    <property type="entry name" value="AIR_rel_sll0787"/>
    <property type="match status" value="1"/>
</dbReference>
<feature type="domain" description="PurM-like N-terminal" evidence="2">
    <location>
        <begin position="40"/>
        <end position="146"/>
    </location>
</feature>
<geneLocation type="plasmid" evidence="4">
    <name>unnamed2</name>
</geneLocation>
<dbReference type="PANTHER" id="PTHR30270:SF0">
    <property type="entry name" value="THIAMINE-MONOPHOSPHATE KINASE"/>
    <property type="match status" value="1"/>
</dbReference>
<dbReference type="Gene3D" id="3.90.650.10">
    <property type="entry name" value="PurM-like C-terminal domain"/>
    <property type="match status" value="1"/>
</dbReference>
<evidence type="ECO:0000313" key="4">
    <source>
        <dbReference type="EMBL" id="AZL61432.1"/>
    </source>
</evidence>
<dbReference type="InterPro" id="IPR036921">
    <property type="entry name" value="PurM-like_N_sf"/>
</dbReference>
<dbReference type="OrthoDB" id="9767928at2"/>
<dbReference type="KEGG" id="taw:EI545_20985"/>
<keyword evidence="1" id="KW-0784">Thiamine biosynthesis</keyword>
<dbReference type="GO" id="GO:0009228">
    <property type="term" value="P:thiamine biosynthetic process"/>
    <property type="evidence" value="ECO:0007669"/>
    <property type="project" value="UniProtKB-KW"/>
</dbReference>
<gene>
    <name evidence="4" type="ORF">EI545_20985</name>
</gene>
<dbReference type="InterPro" id="IPR011413">
    <property type="entry name" value="UCP036540_AIR"/>
</dbReference>
<dbReference type="Proteomes" id="UP000282002">
    <property type="component" value="Plasmid unnamed2"/>
</dbReference>
<organism evidence="4 5">
    <name type="scientific">Tabrizicola piscis</name>
    <dbReference type="NCBI Taxonomy" id="2494374"/>
    <lineage>
        <taxon>Bacteria</taxon>
        <taxon>Pseudomonadati</taxon>
        <taxon>Pseudomonadota</taxon>
        <taxon>Alphaproteobacteria</taxon>
        <taxon>Rhodobacterales</taxon>
        <taxon>Paracoccaceae</taxon>
        <taxon>Tabrizicola</taxon>
    </lineage>
</organism>
<dbReference type="SUPFAM" id="SSF56042">
    <property type="entry name" value="PurM C-terminal domain-like"/>
    <property type="match status" value="1"/>
</dbReference>
<dbReference type="AlphaFoldDB" id="A0A3S8UCJ9"/>
<keyword evidence="5" id="KW-1185">Reference proteome</keyword>
<evidence type="ECO:0000259" key="3">
    <source>
        <dbReference type="Pfam" id="PF02769"/>
    </source>
</evidence>
<reference evidence="4 5" key="1">
    <citation type="submission" date="2018-12" db="EMBL/GenBank/DDBJ databases">
        <title>Complete genome sequencing of Tabrizicola sp. K13M18.</title>
        <authorList>
            <person name="Bae J.-W."/>
        </authorList>
    </citation>
    <scope>NUCLEOTIDE SEQUENCE [LARGE SCALE GENOMIC DNA]</scope>
    <source>
        <strain evidence="4 5">K13M18</strain>
        <plasmid evidence="4 5">unnamed2</plasmid>
    </source>
</reference>
<dbReference type="InterPro" id="IPR024030">
    <property type="entry name" value="AIR_synthase-rel_sll0787"/>
</dbReference>
<dbReference type="RefSeq" id="WP_125327909.1">
    <property type="nucleotide sequence ID" value="NZ_CP034330.1"/>
</dbReference>
<name>A0A3S8UCJ9_9RHOB</name>
<dbReference type="EMBL" id="CP034330">
    <property type="protein sequence ID" value="AZL61432.1"/>
    <property type="molecule type" value="Genomic_DNA"/>
</dbReference>
<dbReference type="GO" id="GO:0009030">
    <property type="term" value="F:thiamine-phosphate kinase activity"/>
    <property type="evidence" value="ECO:0007669"/>
    <property type="project" value="InterPro"/>
</dbReference>
<evidence type="ECO:0000259" key="2">
    <source>
        <dbReference type="Pfam" id="PF00586"/>
    </source>
</evidence>
<dbReference type="Pfam" id="PF00586">
    <property type="entry name" value="AIRS"/>
    <property type="match status" value="1"/>
</dbReference>
<protein>
    <submittedName>
        <fullName evidence="4">Sll0787 family AIR synthase-like protein</fullName>
    </submittedName>
</protein>
<dbReference type="Pfam" id="PF02769">
    <property type="entry name" value="AIRS_C"/>
    <property type="match status" value="1"/>
</dbReference>
<keyword evidence="4" id="KW-0614">Plasmid</keyword>
<dbReference type="PANTHER" id="PTHR30270">
    <property type="entry name" value="THIAMINE-MONOPHOSPHATE KINASE"/>
    <property type="match status" value="1"/>
</dbReference>
<dbReference type="InterPro" id="IPR010918">
    <property type="entry name" value="PurM-like_C_dom"/>
</dbReference>
<dbReference type="SUPFAM" id="SSF55326">
    <property type="entry name" value="PurM N-terminal domain-like"/>
    <property type="match status" value="1"/>
</dbReference>
<sequence>MTVATIASELAAHPSILGKLDISGATRALGLTGASVGQPGDDAAALPRPEGGWDLFAAEAFIPAFVADDPWFAGWCGVMVNLSDIAAMGGRAVAITDMLWAPDAAAAAPVLEGMLAASQAYGVPIVGGHTNLRAPALNLSVAVTGRAQALISSFAARPGDLLIAAIDLRGAWRPRFDNWFAAADAPAARLRGDLALLAELAEAGLVRAGKDISQGGIAGTSLMLGECSGCGFEIDLDRLPMPPVTDVARWLRAFPSFGFLLSVSPSAANEVCARFADRGLAASVIGHATSGTAIDLVQGDARATFWDWQARPYLALGRGQPVQEAHHA</sequence>
<proteinExistence type="predicted"/>
<dbReference type="InterPro" id="IPR036676">
    <property type="entry name" value="PurM-like_C_sf"/>
</dbReference>
<evidence type="ECO:0000256" key="1">
    <source>
        <dbReference type="ARBA" id="ARBA00022977"/>
    </source>
</evidence>
<feature type="domain" description="PurM-like C-terminal" evidence="3">
    <location>
        <begin position="187"/>
        <end position="294"/>
    </location>
</feature>
<accession>A0A3S8UCJ9</accession>
<evidence type="ECO:0000313" key="5">
    <source>
        <dbReference type="Proteomes" id="UP000282002"/>
    </source>
</evidence>
<dbReference type="InterPro" id="IPR016188">
    <property type="entry name" value="PurM-like_N"/>
</dbReference>
<dbReference type="Gene3D" id="3.30.1330.10">
    <property type="entry name" value="PurM-like, N-terminal domain"/>
    <property type="match status" value="1"/>
</dbReference>
<dbReference type="InterPro" id="IPR006283">
    <property type="entry name" value="ThiL-like"/>
</dbReference>